<sequence length="536" mass="58902">MKAAERFVKCLEAEGVEYIFGIPGEENLDLLNALQASSIKLVVTRHEQAAGFMAATYGRLTGKAGVCLATLGPGATNLVTAAAYAQLGGMPMVMITGQKPIKTSKQGQFQIINVVDMMRPITKYTQQISSAHNIPARIREAFRLAETERPGAVHLELPEDIARDTTDAPLIPPTQTRRPLAETKAIANAVELIQKALRPIILVGAGANRKSTGKMLRQLIDQTGIPFLSTQMGKGVVDERHPLYLGTAALSDNDWVHQAIKQADLIINIGHDVIEKPPFFMQADGFKVIHINYLSAAIDPVYFPQVDVVGDIANSIYQISEALKNCFTGNPNAFHSYLASLKSHLAENANNLQFPLIPQRLVHDIRQVMPEDGILTLDNGLYKIWFARNYLAYHHNTLLLDNALATMGAGLPSAIATKLVYPQRKVMAICGDGGFMMNSQELATAVRLKLDLIILVLNDNAYGMIEWKQQSMGFAPFGLELNNPDFKAYAESYGAIGHLLTRTEELQGLIEKCFHIPGVHLIEVPMDYHDCVQRLG</sequence>
<dbReference type="CDD" id="cd07035">
    <property type="entry name" value="TPP_PYR_POX_like"/>
    <property type="match status" value="1"/>
</dbReference>
<organism evidence="7 8">
    <name type="scientific">Thiosulfativibrio zosterae</name>
    <dbReference type="NCBI Taxonomy" id="2675053"/>
    <lineage>
        <taxon>Bacteria</taxon>
        <taxon>Pseudomonadati</taxon>
        <taxon>Pseudomonadota</taxon>
        <taxon>Gammaproteobacteria</taxon>
        <taxon>Thiotrichales</taxon>
        <taxon>Piscirickettsiaceae</taxon>
        <taxon>Thiosulfativibrio</taxon>
    </lineage>
</organism>
<reference evidence="8" key="1">
    <citation type="submission" date="2019-11" db="EMBL/GenBank/DDBJ databases">
        <title>Isolation and characterization of two novel species in the genus Thiomicrorhabdus.</title>
        <authorList>
            <person name="Mochizuki J."/>
            <person name="Kojima H."/>
            <person name="Fukui M."/>
        </authorList>
    </citation>
    <scope>NUCLEOTIDE SEQUENCE [LARGE SCALE GENOMIC DNA]</scope>
    <source>
        <strain evidence="8">AkT22</strain>
    </source>
</reference>
<evidence type="ECO:0000313" key="8">
    <source>
        <dbReference type="Proteomes" id="UP000501466"/>
    </source>
</evidence>
<dbReference type="InterPro" id="IPR012000">
    <property type="entry name" value="Thiamin_PyroP_enz_cen_dom"/>
</dbReference>
<dbReference type="Gene3D" id="3.40.50.1220">
    <property type="entry name" value="TPP-binding domain"/>
    <property type="match status" value="1"/>
</dbReference>
<feature type="domain" description="Thiamine pyrophosphate enzyme N-terminal TPP-binding" evidence="6">
    <location>
        <begin position="1"/>
        <end position="115"/>
    </location>
</feature>
<dbReference type="RefSeq" id="WP_173289662.1">
    <property type="nucleotide sequence ID" value="NZ_AP021888.1"/>
</dbReference>
<dbReference type="AlphaFoldDB" id="A0A6F8PJU7"/>
<gene>
    <name evidence="7" type="ORF">THMIRHAT_00800</name>
</gene>
<protein>
    <submittedName>
        <fullName evidence="7">Acetolactate synthase</fullName>
    </submittedName>
</protein>
<dbReference type="GO" id="GO:0050660">
    <property type="term" value="F:flavin adenine dinucleotide binding"/>
    <property type="evidence" value="ECO:0007669"/>
    <property type="project" value="TreeGrafter"/>
</dbReference>
<name>A0A6F8PJU7_9GAMM</name>
<evidence type="ECO:0000259" key="4">
    <source>
        <dbReference type="Pfam" id="PF00205"/>
    </source>
</evidence>
<dbReference type="InterPro" id="IPR012001">
    <property type="entry name" value="Thiamin_PyroP_enz_TPP-bd_dom"/>
</dbReference>
<evidence type="ECO:0000259" key="6">
    <source>
        <dbReference type="Pfam" id="PF02776"/>
    </source>
</evidence>
<dbReference type="GO" id="GO:0003984">
    <property type="term" value="F:acetolactate synthase activity"/>
    <property type="evidence" value="ECO:0007669"/>
    <property type="project" value="TreeGrafter"/>
</dbReference>
<dbReference type="PROSITE" id="PS00187">
    <property type="entry name" value="TPP_ENZYMES"/>
    <property type="match status" value="1"/>
</dbReference>
<dbReference type="Proteomes" id="UP000501466">
    <property type="component" value="Chromosome"/>
</dbReference>
<feature type="domain" description="Thiamine pyrophosphate enzyme TPP-binding" evidence="5">
    <location>
        <begin position="378"/>
        <end position="524"/>
    </location>
</feature>
<dbReference type="GO" id="GO:0005948">
    <property type="term" value="C:acetolactate synthase complex"/>
    <property type="evidence" value="ECO:0007669"/>
    <property type="project" value="TreeGrafter"/>
</dbReference>
<evidence type="ECO:0000256" key="3">
    <source>
        <dbReference type="RuleBase" id="RU362132"/>
    </source>
</evidence>
<dbReference type="GO" id="GO:0000287">
    <property type="term" value="F:magnesium ion binding"/>
    <property type="evidence" value="ECO:0007669"/>
    <property type="project" value="InterPro"/>
</dbReference>
<dbReference type="InterPro" id="IPR000399">
    <property type="entry name" value="TPP-bd_CS"/>
</dbReference>
<dbReference type="NCBIfam" id="NF006187">
    <property type="entry name" value="PRK08322.1"/>
    <property type="match status" value="1"/>
</dbReference>
<accession>A0A6F8PJU7</accession>
<dbReference type="InterPro" id="IPR029035">
    <property type="entry name" value="DHS-like_NAD/FAD-binding_dom"/>
</dbReference>
<dbReference type="GO" id="GO:0009099">
    <property type="term" value="P:L-valine biosynthetic process"/>
    <property type="evidence" value="ECO:0007669"/>
    <property type="project" value="TreeGrafter"/>
</dbReference>
<proteinExistence type="inferred from homology"/>
<dbReference type="GO" id="GO:0030976">
    <property type="term" value="F:thiamine pyrophosphate binding"/>
    <property type="evidence" value="ECO:0007669"/>
    <property type="project" value="InterPro"/>
</dbReference>
<comment type="similarity">
    <text evidence="1 3">Belongs to the TPP enzyme family.</text>
</comment>
<dbReference type="SUPFAM" id="SSF52467">
    <property type="entry name" value="DHS-like NAD/FAD-binding domain"/>
    <property type="match status" value="1"/>
</dbReference>
<keyword evidence="2 3" id="KW-0786">Thiamine pyrophosphate</keyword>
<dbReference type="KEGG" id="tzo:THMIRHAT_00800"/>
<dbReference type="Gene3D" id="3.40.50.970">
    <property type="match status" value="2"/>
</dbReference>
<dbReference type="Pfam" id="PF02775">
    <property type="entry name" value="TPP_enzyme_C"/>
    <property type="match status" value="1"/>
</dbReference>
<dbReference type="SUPFAM" id="SSF52518">
    <property type="entry name" value="Thiamin diphosphate-binding fold (THDP-binding)"/>
    <property type="match status" value="2"/>
</dbReference>
<dbReference type="InterPro" id="IPR029061">
    <property type="entry name" value="THDP-binding"/>
</dbReference>
<evidence type="ECO:0000313" key="7">
    <source>
        <dbReference type="EMBL" id="BBP42334.1"/>
    </source>
</evidence>
<dbReference type="EMBL" id="AP021888">
    <property type="protein sequence ID" value="BBP42334.1"/>
    <property type="molecule type" value="Genomic_DNA"/>
</dbReference>
<dbReference type="Pfam" id="PF00205">
    <property type="entry name" value="TPP_enzyme_M"/>
    <property type="match status" value="1"/>
</dbReference>
<dbReference type="PANTHER" id="PTHR18968:SF129">
    <property type="entry name" value="ACETOLACTATE SYNTHASE"/>
    <property type="match status" value="1"/>
</dbReference>
<evidence type="ECO:0000256" key="1">
    <source>
        <dbReference type="ARBA" id="ARBA00007812"/>
    </source>
</evidence>
<dbReference type="InterPro" id="IPR045229">
    <property type="entry name" value="TPP_enz"/>
</dbReference>
<dbReference type="FunFam" id="3.40.50.970:FF:000007">
    <property type="entry name" value="Acetolactate synthase"/>
    <property type="match status" value="1"/>
</dbReference>
<dbReference type="PANTHER" id="PTHR18968">
    <property type="entry name" value="THIAMINE PYROPHOSPHATE ENZYMES"/>
    <property type="match status" value="1"/>
</dbReference>
<evidence type="ECO:0000256" key="2">
    <source>
        <dbReference type="ARBA" id="ARBA00023052"/>
    </source>
</evidence>
<dbReference type="Pfam" id="PF02776">
    <property type="entry name" value="TPP_enzyme_N"/>
    <property type="match status" value="1"/>
</dbReference>
<dbReference type="GO" id="GO:0009097">
    <property type="term" value="P:isoleucine biosynthetic process"/>
    <property type="evidence" value="ECO:0007669"/>
    <property type="project" value="TreeGrafter"/>
</dbReference>
<evidence type="ECO:0000259" key="5">
    <source>
        <dbReference type="Pfam" id="PF02775"/>
    </source>
</evidence>
<keyword evidence="8" id="KW-1185">Reference proteome</keyword>
<feature type="domain" description="Thiamine pyrophosphate enzyme central" evidence="4">
    <location>
        <begin position="186"/>
        <end position="318"/>
    </location>
</feature>
<dbReference type="InterPro" id="IPR011766">
    <property type="entry name" value="TPP_enzyme_TPP-bd"/>
</dbReference>